<evidence type="ECO:0000313" key="1">
    <source>
        <dbReference type="EMBL" id="MCP8900673.1"/>
    </source>
</evidence>
<name>A0A9X2KV85_9GAMM</name>
<dbReference type="EMBL" id="JAMFTH010000006">
    <property type="protein sequence ID" value="MCP8900673.1"/>
    <property type="molecule type" value="Genomic_DNA"/>
</dbReference>
<keyword evidence="2" id="KW-1185">Reference proteome</keyword>
<protein>
    <submittedName>
        <fullName evidence="1">Uncharacterized protein</fullName>
    </submittedName>
</protein>
<dbReference type="Proteomes" id="UP001139319">
    <property type="component" value="Unassembled WGS sequence"/>
</dbReference>
<comment type="caution">
    <text evidence="1">The sequence shown here is derived from an EMBL/GenBank/DDBJ whole genome shotgun (WGS) entry which is preliminary data.</text>
</comment>
<organism evidence="1 2">
    <name type="scientific">Gilvimarinus xylanilyticus</name>
    <dbReference type="NCBI Taxonomy" id="2944139"/>
    <lineage>
        <taxon>Bacteria</taxon>
        <taxon>Pseudomonadati</taxon>
        <taxon>Pseudomonadota</taxon>
        <taxon>Gammaproteobacteria</taxon>
        <taxon>Cellvibrionales</taxon>
        <taxon>Cellvibrionaceae</taxon>
        <taxon>Gilvimarinus</taxon>
    </lineage>
</organism>
<reference evidence="1" key="1">
    <citation type="submission" date="2022-05" db="EMBL/GenBank/DDBJ databases">
        <authorList>
            <person name="Sun H.-N."/>
        </authorList>
    </citation>
    <scope>NUCLEOTIDE SEQUENCE</scope>
    <source>
        <strain evidence="1">HB14</strain>
    </source>
</reference>
<reference evidence="1" key="2">
    <citation type="submission" date="2023-01" db="EMBL/GenBank/DDBJ databases">
        <title>Gilvimarinus xylanilyticus HB14 isolated from Caulerpa lentillifera aquaculture base in Hainan, China.</title>
        <authorList>
            <person name="Zhang Y.-J."/>
        </authorList>
    </citation>
    <scope>NUCLEOTIDE SEQUENCE</scope>
    <source>
        <strain evidence="1">HB14</strain>
    </source>
</reference>
<evidence type="ECO:0000313" key="2">
    <source>
        <dbReference type="Proteomes" id="UP001139319"/>
    </source>
</evidence>
<dbReference type="RefSeq" id="WP_253968966.1">
    <property type="nucleotide sequence ID" value="NZ_JAMFTH010000006.1"/>
</dbReference>
<proteinExistence type="predicted"/>
<sequence>MRHNGQPTGEINTPNLYSNMWTLGARGFFNCLLPNETSVEVQTQNDSARFSVSINNHTIIHHLSAKPDYHLSANNKLYHARVVSFNSNATSWTLTMALTEKGTSALKQALWLEITRDIDDTPEPITYQSLIQDYLQ</sequence>
<gene>
    <name evidence="1" type="ORF">M6D89_15295</name>
</gene>
<dbReference type="AlphaFoldDB" id="A0A9X2KV85"/>
<accession>A0A9X2KV85</accession>